<dbReference type="SUPFAM" id="SSF51735">
    <property type="entry name" value="NAD(P)-binding Rossmann-fold domains"/>
    <property type="match status" value="1"/>
</dbReference>
<dbReference type="PROSITE" id="PS51176">
    <property type="entry name" value="PDH_ADH"/>
    <property type="match status" value="1"/>
</dbReference>
<evidence type="ECO:0000256" key="1">
    <source>
        <dbReference type="ARBA" id="ARBA00007964"/>
    </source>
</evidence>
<evidence type="ECO:0000259" key="3">
    <source>
        <dbReference type="PROSITE" id="PS51176"/>
    </source>
</evidence>
<evidence type="ECO:0000256" key="2">
    <source>
        <dbReference type="ARBA" id="ARBA00023002"/>
    </source>
</evidence>
<dbReference type="Proteomes" id="UP000252345">
    <property type="component" value="Unassembled WGS sequence"/>
</dbReference>
<keyword evidence="5" id="KW-1185">Reference proteome</keyword>
<dbReference type="InterPro" id="IPR036291">
    <property type="entry name" value="NAD(P)-bd_dom_sf"/>
</dbReference>
<dbReference type="GO" id="GO:0008977">
    <property type="term" value="F:prephenate dehydrogenase (NAD+) activity"/>
    <property type="evidence" value="ECO:0007669"/>
    <property type="project" value="InterPro"/>
</dbReference>
<protein>
    <submittedName>
        <fullName evidence="4">Prephenate dehydrogenase</fullName>
    </submittedName>
</protein>
<dbReference type="GO" id="GO:0070403">
    <property type="term" value="F:NAD+ binding"/>
    <property type="evidence" value="ECO:0007669"/>
    <property type="project" value="InterPro"/>
</dbReference>
<comment type="caution">
    <text evidence="4">The sequence shown here is derived from an EMBL/GenBank/DDBJ whole genome shotgun (WGS) entry which is preliminary data.</text>
</comment>
<dbReference type="EMBL" id="PDCH01000022">
    <property type="protein sequence ID" value="RBP98770.1"/>
    <property type="molecule type" value="Genomic_DNA"/>
</dbReference>
<comment type="similarity">
    <text evidence="1">Belongs to the prephenate/arogenate dehydrogenase family.</text>
</comment>
<dbReference type="Pfam" id="PF20463">
    <property type="entry name" value="PDH_C"/>
    <property type="match status" value="1"/>
</dbReference>
<dbReference type="Gene3D" id="3.40.50.720">
    <property type="entry name" value="NAD(P)-binding Rossmann-like Domain"/>
    <property type="match status" value="1"/>
</dbReference>
<organism evidence="4 5">
    <name type="scientific">Bifidobacterium xylocopae</name>
    <dbReference type="NCBI Taxonomy" id="2493119"/>
    <lineage>
        <taxon>Bacteria</taxon>
        <taxon>Bacillati</taxon>
        <taxon>Actinomycetota</taxon>
        <taxon>Actinomycetes</taxon>
        <taxon>Bifidobacteriales</taxon>
        <taxon>Bifidobacteriaceae</taxon>
        <taxon>Bifidobacterium</taxon>
    </lineage>
</organism>
<dbReference type="OrthoDB" id="9802008at2"/>
<proteinExistence type="inferred from homology"/>
<dbReference type="Gene3D" id="1.10.3660.10">
    <property type="entry name" value="6-phosphogluconate dehydrogenase C-terminal like domain"/>
    <property type="match status" value="1"/>
</dbReference>
<dbReference type="InterPro" id="IPR046826">
    <property type="entry name" value="PDH_N"/>
</dbReference>
<reference evidence="4 5" key="1">
    <citation type="submission" date="2017-10" db="EMBL/GenBank/DDBJ databases">
        <title>Bifidobacterium xylocopum sp. nov. and Bifidobacterium aemilianum sp. nov., from the carpenter bee (Xylocopa violacea) digestive tract.</title>
        <authorList>
            <person name="Alberoni D."/>
            <person name="Baffoni L."/>
            <person name="Di Gioia D."/>
            <person name="Gaggia F."/>
            <person name="Biavati B."/>
        </authorList>
    </citation>
    <scope>NUCLEOTIDE SEQUENCE [LARGE SCALE GENOMIC DNA]</scope>
    <source>
        <strain evidence="4 5">XV2</strain>
    </source>
</reference>
<evidence type="ECO:0000313" key="5">
    <source>
        <dbReference type="Proteomes" id="UP000252345"/>
    </source>
</evidence>
<dbReference type="InterPro" id="IPR003099">
    <property type="entry name" value="Prephen_DH"/>
</dbReference>
<dbReference type="AlphaFoldDB" id="A0A366KAL3"/>
<dbReference type="GO" id="GO:0006571">
    <property type="term" value="P:tyrosine biosynthetic process"/>
    <property type="evidence" value="ECO:0007669"/>
    <property type="project" value="InterPro"/>
</dbReference>
<accession>A0A366KAL3</accession>
<dbReference type="SUPFAM" id="SSF48179">
    <property type="entry name" value="6-phosphogluconate dehydrogenase C-terminal domain-like"/>
    <property type="match status" value="1"/>
</dbReference>
<dbReference type="InterPro" id="IPR046825">
    <property type="entry name" value="PDH_C"/>
</dbReference>
<dbReference type="InterPro" id="IPR050812">
    <property type="entry name" value="Preph/Arog_dehydrog"/>
</dbReference>
<dbReference type="Pfam" id="PF02153">
    <property type="entry name" value="PDH_N"/>
    <property type="match status" value="1"/>
</dbReference>
<evidence type="ECO:0000313" key="4">
    <source>
        <dbReference type="EMBL" id="RBP98770.1"/>
    </source>
</evidence>
<dbReference type="PANTHER" id="PTHR21363:SF0">
    <property type="entry name" value="PREPHENATE DEHYDROGENASE [NADP(+)]"/>
    <property type="match status" value="1"/>
</dbReference>
<gene>
    <name evidence="4" type="ORF">CRD59_07250</name>
</gene>
<dbReference type="GO" id="GO:0004665">
    <property type="term" value="F:prephenate dehydrogenase (NADP+) activity"/>
    <property type="evidence" value="ECO:0007669"/>
    <property type="project" value="InterPro"/>
</dbReference>
<sequence>MHPLPGTAASPILTSAHKIGIVGLGLIGGSLARRLVGRGRFVVGWNHTTAPYAAAQRAGIHTVDSLEELAQGKPDVLVLATPLKAMPEMLERLAPVLPKASTLTDVGSVKGPVREQVAAVGLSDRYVGGHPMTGNEHSGFAASDPNLFDSALWALCVDESTDYGRFLTVADMVIQGLGDQLICLDDGTHDRSAALISHMPHVVSTALAALLAGHPDRQVAAALAAGSWRDMTRVALTDPERTRAMVEEDRPNVAALLRELASRLDGVAAEMESGADLGPFFDSAQPFRDYRACQMEAKRTPDHELEEELILDGHGWREQLLDSARRGRRIVRFDSVHRAIEVSGPNW</sequence>
<name>A0A366KAL3_9BIFI</name>
<feature type="domain" description="Prephenate/arogenate dehydrogenase" evidence="3">
    <location>
        <begin position="17"/>
        <end position="302"/>
    </location>
</feature>
<keyword evidence="2" id="KW-0560">Oxidoreductase</keyword>
<dbReference type="InterPro" id="IPR008927">
    <property type="entry name" value="6-PGluconate_DH-like_C_sf"/>
</dbReference>
<dbReference type="PANTHER" id="PTHR21363">
    <property type="entry name" value="PREPHENATE DEHYDROGENASE"/>
    <property type="match status" value="1"/>
</dbReference>
<dbReference type="RefSeq" id="WP_113854019.1">
    <property type="nucleotide sequence ID" value="NZ_PDCH01000022.1"/>
</dbReference>